<dbReference type="GO" id="GO:0016757">
    <property type="term" value="F:glycosyltransferase activity"/>
    <property type="evidence" value="ECO:0007669"/>
    <property type="project" value="UniProtKB-KW"/>
</dbReference>
<dbReference type="CDD" id="cd03801">
    <property type="entry name" value="GT4_PimA-like"/>
    <property type="match status" value="1"/>
</dbReference>
<dbReference type="Gene3D" id="3.40.50.2000">
    <property type="entry name" value="Glycogen Phosphorylase B"/>
    <property type="match status" value="1"/>
</dbReference>
<dbReference type="PANTHER" id="PTHR46401:SF2">
    <property type="entry name" value="GLYCOSYLTRANSFERASE WBBK-RELATED"/>
    <property type="match status" value="1"/>
</dbReference>
<dbReference type="SUPFAM" id="SSF53756">
    <property type="entry name" value="UDP-Glycosyltransferase/glycogen phosphorylase"/>
    <property type="match status" value="1"/>
</dbReference>
<dbReference type="Proteomes" id="UP000006258">
    <property type="component" value="Unassembled WGS sequence"/>
</dbReference>
<dbReference type="AlphaFoldDB" id="D7VJB6"/>
<protein>
    <submittedName>
        <fullName evidence="2">Glycosyltransferase, group 1 family protein</fullName>
        <ecNumber evidence="2">2.4.-.-</ecNumber>
    </submittedName>
</protein>
<dbReference type="GO" id="GO:0009103">
    <property type="term" value="P:lipopolysaccharide biosynthetic process"/>
    <property type="evidence" value="ECO:0007669"/>
    <property type="project" value="TreeGrafter"/>
</dbReference>
<dbReference type="HOGENOM" id="CLU_028014_5_0_10"/>
<dbReference type="Pfam" id="PF13692">
    <property type="entry name" value="Glyco_trans_1_4"/>
    <property type="match status" value="1"/>
</dbReference>
<keyword evidence="1 2" id="KW-0808">Transferase</keyword>
<reference evidence="2" key="1">
    <citation type="submission" date="2010-07" db="EMBL/GenBank/DDBJ databases">
        <authorList>
            <person name="Muzny D."/>
            <person name="Qin X."/>
            <person name="Buhay C."/>
            <person name="Dugan-Rocha S."/>
            <person name="Ding Y."/>
            <person name="Chen G."/>
            <person name="Hawes A."/>
            <person name="Holder M."/>
            <person name="Jhangiani S."/>
            <person name="Johnson A."/>
            <person name="Khan Z."/>
            <person name="Li Z."/>
            <person name="Liu W."/>
            <person name="Liu X."/>
            <person name="Perez L."/>
            <person name="Shen H."/>
            <person name="Wang Q."/>
            <person name="Watt J."/>
            <person name="Xi L."/>
            <person name="Xin Y."/>
            <person name="Zhou J."/>
            <person name="Deng J."/>
            <person name="Jiang H."/>
            <person name="Liu Y."/>
            <person name="Qu J."/>
            <person name="Song X.-Z."/>
            <person name="Zhang L."/>
            <person name="Villasana D."/>
            <person name="Johnson A."/>
            <person name="Liu J."/>
            <person name="Liyanage D."/>
            <person name="Lorensuhewa L."/>
            <person name="Robinson T."/>
            <person name="Song A."/>
            <person name="Song B.-B."/>
            <person name="Dinh H."/>
            <person name="Thornton R."/>
            <person name="Coyle M."/>
            <person name="Francisco L."/>
            <person name="Jackson L."/>
            <person name="Javaid M."/>
            <person name="Korchina V."/>
            <person name="Kovar C."/>
            <person name="Mata R."/>
            <person name="Mathew T."/>
            <person name="Ngo R."/>
            <person name="Nguyen L."/>
            <person name="Nguyen N."/>
            <person name="Okwuonu G."/>
            <person name="Ongeri F."/>
            <person name="Pham C."/>
            <person name="Simmons D."/>
            <person name="Wilczek-Boney K."/>
            <person name="Hale W."/>
            <person name="Jakkamsetti A."/>
            <person name="Pham P."/>
            <person name="Ruth R."/>
            <person name="San Lucas F."/>
            <person name="Warren J."/>
            <person name="Zhang J."/>
            <person name="Zhao Z."/>
            <person name="Zhou C."/>
            <person name="Zhu D."/>
            <person name="Lee S."/>
            <person name="Bess C."/>
            <person name="Blankenburg K."/>
            <person name="Forbes L."/>
            <person name="Fu Q."/>
            <person name="Gubbala S."/>
            <person name="Hirani K."/>
            <person name="Jayaseelan J.C."/>
            <person name="Lara F."/>
            <person name="Munidasa M."/>
            <person name="Palculict T."/>
            <person name="Patil S."/>
            <person name="Pu L.-L."/>
            <person name="Saada N."/>
            <person name="Tang L."/>
            <person name="Weissenberger G."/>
            <person name="Zhu Y."/>
            <person name="Hemphill L."/>
            <person name="Shang Y."/>
            <person name="Youmans B."/>
            <person name="Ayvaz T."/>
            <person name="Ross M."/>
            <person name="Santibanez J."/>
            <person name="Aqrawi P."/>
            <person name="Gross S."/>
            <person name="Joshi V."/>
            <person name="Fowler G."/>
            <person name="Nazareth L."/>
            <person name="Reid J."/>
            <person name="Worley K."/>
            <person name="Petrosino J."/>
            <person name="Highlander S."/>
            <person name="Gibbs R."/>
        </authorList>
    </citation>
    <scope>NUCLEOTIDE SEQUENCE [LARGE SCALE GENOMIC DNA]</scope>
    <source>
        <strain evidence="2">ATCC 33861</strain>
    </source>
</reference>
<comment type="caution">
    <text evidence="2">The sequence shown here is derived from an EMBL/GenBank/DDBJ whole genome shotgun (WGS) entry which is preliminary data.</text>
</comment>
<dbReference type="GeneID" id="95428256"/>
<keyword evidence="2" id="KW-0328">Glycosyltransferase</keyword>
<organism evidence="2 3">
    <name type="scientific">Sphingobacterium spiritivorum ATCC 33861</name>
    <dbReference type="NCBI Taxonomy" id="525373"/>
    <lineage>
        <taxon>Bacteria</taxon>
        <taxon>Pseudomonadati</taxon>
        <taxon>Bacteroidota</taxon>
        <taxon>Sphingobacteriia</taxon>
        <taxon>Sphingobacteriales</taxon>
        <taxon>Sphingobacteriaceae</taxon>
        <taxon>Sphingobacterium</taxon>
    </lineage>
</organism>
<keyword evidence="3" id="KW-1185">Reference proteome</keyword>
<name>D7VJB6_SPHSI</name>
<dbReference type="EMBL" id="ACHA02000004">
    <property type="protein sequence ID" value="EFK58969.1"/>
    <property type="molecule type" value="Genomic_DNA"/>
</dbReference>
<dbReference type="STRING" id="525373.HMPREF0766_11085"/>
<dbReference type="RefSeq" id="WP_003000541.1">
    <property type="nucleotide sequence ID" value="NZ_GL379774.1"/>
</dbReference>
<dbReference type="PANTHER" id="PTHR46401">
    <property type="entry name" value="GLYCOSYLTRANSFERASE WBBK-RELATED"/>
    <property type="match status" value="1"/>
</dbReference>
<evidence type="ECO:0000313" key="3">
    <source>
        <dbReference type="Proteomes" id="UP000006258"/>
    </source>
</evidence>
<dbReference type="eggNOG" id="COG0438">
    <property type="taxonomic scope" value="Bacteria"/>
</dbReference>
<accession>D7VJB6</accession>
<gene>
    <name evidence="2" type="ORF">HMPREF0766_11085</name>
</gene>
<sequence length="384" mass="44867">MSKKRVLYFMPDNPMNGKGGNLTRCNQMLQYFQSNSQVLEVHFVSTLYWDSISIDKFKFTYPDIILHVLELRMSKQNLWKYLFEDKIPRKLKGICDKGVLDNSTPYLKSKFKEIIQQNRYDIILISYSTWGNIIDYAENAYKIVDTHDFMTLQYKTENEKEGYMKVGEIFQEEIDTLSKYDEIWTYSVEERYIFEQFTNSNVTLIPVSFPSKRLEPDRSIEYDILYVASDNRHNIKSIKWFLKFVFPLLNNVKLYVVGKICSAIDDTPNIIKLGVVENLDEIYKFSKICICPMITGTGVKIKVLESLSYGLPVVTTKRGVDGLVNKSQNGCLITDDPEGFANYIKQLLSDQSFYAKISEQARLYFEENHNETQEIKILNNIFLK</sequence>
<evidence type="ECO:0000313" key="2">
    <source>
        <dbReference type="EMBL" id="EFK58969.1"/>
    </source>
</evidence>
<proteinExistence type="predicted"/>
<evidence type="ECO:0000256" key="1">
    <source>
        <dbReference type="ARBA" id="ARBA00022679"/>
    </source>
</evidence>
<dbReference type="EC" id="2.4.-.-" evidence="2"/>